<organism evidence="2 3">
    <name type="scientific">Neopusillimonas maritima</name>
    <dbReference type="NCBI Taxonomy" id="2026239"/>
    <lineage>
        <taxon>Bacteria</taxon>
        <taxon>Pseudomonadati</taxon>
        <taxon>Pseudomonadota</taxon>
        <taxon>Betaproteobacteria</taxon>
        <taxon>Burkholderiales</taxon>
        <taxon>Alcaligenaceae</taxon>
        <taxon>Neopusillimonas</taxon>
    </lineage>
</organism>
<protein>
    <submittedName>
        <fullName evidence="2">Thioesterase</fullName>
    </submittedName>
</protein>
<evidence type="ECO:0000313" key="1">
    <source>
        <dbReference type="EMBL" id="RII84375.1"/>
    </source>
</evidence>
<accession>A0A3A1YX45</accession>
<dbReference type="CDD" id="cd00586">
    <property type="entry name" value="4HBT"/>
    <property type="match status" value="1"/>
</dbReference>
<name>A0A3A1YX45_9BURK</name>
<dbReference type="EMBL" id="NQOU01000001">
    <property type="protein sequence ID" value="RII84375.1"/>
    <property type="molecule type" value="Genomic_DNA"/>
</dbReference>
<keyword evidence="4" id="KW-1185">Reference proteome</keyword>
<evidence type="ECO:0000313" key="3">
    <source>
        <dbReference type="Proteomes" id="UP000266206"/>
    </source>
</evidence>
<dbReference type="AlphaFoldDB" id="A0A3A1YX45"/>
<dbReference type="Pfam" id="PF13279">
    <property type="entry name" value="4HBT_2"/>
    <property type="match status" value="1"/>
</dbReference>
<dbReference type="Proteomes" id="UP000266206">
    <property type="component" value="Unassembled WGS sequence"/>
</dbReference>
<dbReference type="RefSeq" id="WP_114421178.1">
    <property type="nucleotide sequence ID" value="NZ_CP170494.1"/>
</dbReference>
<comment type="caution">
    <text evidence="2">The sequence shown here is derived from an EMBL/GenBank/DDBJ whole genome shotgun (WGS) entry which is preliminary data.</text>
</comment>
<evidence type="ECO:0000313" key="4">
    <source>
        <dbReference type="Proteomes" id="UP000266483"/>
    </source>
</evidence>
<sequence length="135" mass="15477">MTTFKRDFTVEWGDCDDAGIVFYPNFFYWFDSTFQAMVRSVGLNQREVRSRFGAVTPLVDVGATFKSPVTYDDVITVYAEVEEWAERRFRIAYTVKCGERLVATGFEKRAWAVYTPEGGIKGASVAPEFKAYFQK</sequence>
<evidence type="ECO:0000313" key="2">
    <source>
        <dbReference type="EMBL" id="RIY42091.1"/>
    </source>
</evidence>
<dbReference type="InterPro" id="IPR029069">
    <property type="entry name" value="HotDog_dom_sf"/>
</dbReference>
<proteinExistence type="predicted"/>
<dbReference type="SUPFAM" id="SSF54637">
    <property type="entry name" value="Thioesterase/thiol ester dehydrase-isomerase"/>
    <property type="match status" value="1"/>
</dbReference>
<dbReference type="OrthoDB" id="21822at2"/>
<dbReference type="Gene3D" id="3.10.129.10">
    <property type="entry name" value="Hotdog Thioesterase"/>
    <property type="match status" value="1"/>
</dbReference>
<dbReference type="Proteomes" id="UP000266483">
    <property type="component" value="Unassembled WGS sequence"/>
</dbReference>
<gene>
    <name evidence="1" type="ORF">CJO09_03960</name>
    <name evidence="2" type="ORF">CJP73_01200</name>
</gene>
<reference evidence="3 4" key="1">
    <citation type="submission" date="2017-08" db="EMBL/GenBank/DDBJ databases">
        <title>Pusillimonas indicus sp. nov., a member of the family Alcaligenaceae isolated from surface seawater.</title>
        <authorList>
            <person name="Li J."/>
        </authorList>
    </citation>
    <scope>NUCLEOTIDE SEQUENCE [LARGE SCALE GENOMIC DNA]</scope>
    <source>
        <strain evidence="1 4">17-4A</strain>
        <strain evidence="2 3">L52-1-41</strain>
    </source>
</reference>
<dbReference type="EMBL" id="NQYH01000001">
    <property type="protein sequence ID" value="RIY42091.1"/>
    <property type="molecule type" value="Genomic_DNA"/>
</dbReference>